<evidence type="ECO:0000256" key="6">
    <source>
        <dbReference type="ARBA" id="ARBA00022989"/>
    </source>
</evidence>
<feature type="transmembrane region" description="Helical" evidence="9">
    <location>
        <begin position="66"/>
        <end position="86"/>
    </location>
</feature>
<evidence type="ECO:0000256" key="8">
    <source>
        <dbReference type="NCBIfam" id="TIGR04265"/>
    </source>
</evidence>
<dbReference type="NCBIfam" id="TIGR04265">
    <property type="entry name" value="bac_cardiolipin"/>
    <property type="match status" value="1"/>
</dbReference>
<sequence>MNLLRKRHAGITRAVTVAIAVLLQLITMFILVTLLQEYVSWFYILFEIFSIFLVCMLVNDGQDYEFYWVIIVLILPVFGFFLYFMWGRKRTNSREYRRFREVKEKGLKYKKQDEDVIREFRLLHPNKAQISRLLIHYGYPLYKNTQVTYFPVGERKFEALIKDMRQATRFIFLEYFIIYEGKIWEEIKEILKEKISQGVEVRLLFDDFGSLMINTEEFRHELAVMGVRFGIFSPIHEGTSRLTFNYRNHQKIAIIDGNIGYTGGVNIGDEYANIYERFGHWKDTAVRLEGDGVWGLTCIFLEMWEFVKGYEDLDYTKYKSLYSMETAGFVQPMADGPANNPSNPIEETYTHMINKAREYIYFTTPYLVLDEKMVNDLCRAARSGVDVRIITPRKYDKWYVYMVTVSNYGKLLANGVKIYEYVPGFIHSKTAVADDECAICGSINMDYRSFYLHYECGVFMSENKAVLDIRDDILETIEKSQQIFYDAWKKRPVHQRIIQWCLRLFSPIL</sequence>
<organism evidence="11 12">
    <name type="scientific">Catenibacillus scindens</name>
    <dbReference type="NCBI Taxonomy" id="673271"/>
    <lineage>
        <taxon>Bacteria</taxon>
        <taxon>Bacillati</taxon>
        <taxon>Bacillota</taxon>
        <taxon>Clostridia</taxon>
        <taxon>Lachnospirales</taxon>
        <taxon>Lachnospiraceae</taxon>
        <taxon>Catenibacillus</taxon>
    </lineage>
</organism>
<gene>
    <name evidence="11" type="ORF">HNP82_000284</name>
</gene>
<keyword evidence="7 9" id="KW-0472">Membrane</keyword>
<name>A0A7W8H7R6_9FIRM</name>
<feature type="transmembrane region" description="Helical" evidence="9">
    <location>
        <begin position="12"/>
        <end position="35"/>
    </location>
</feature>
<protein>
    <recommendedName>
        <fullName evidence="8">Cardiolipin synthase</fullName>
        <ecNumber evidence="8">2.7.8.-</ecNumber>
    </recommendedName>
</protein>
<dbReference type="CDD" id="cd09160">
    <property type="entry name" value="PLDc_SMU_988_like_2"/>
    <property type="match status" value="1"/>
</dbReference>
<evidence type="ECO:0000313" key="11">
    <source>
        <dbReference type="EMBL" id="MBB5263190.1"/>
    </source>
</evidence>
<comment type="caution">
    <text evidence="11">The sequence shown here is derived from an EMBL/GenBank/DDBJ whole genome shotgun (WGS) entry which is preliminary data.</text>
</comment>
<dbReference type="PANTHER" id="PTHR21248:SF22">
    <property type="entry name" value="PHOSPHOLIPASE D"/>
    <property type="match status" value="1"/>
</dbReference>
<dbReference type="PANTHER" id="PTHR21248">
    <property type="entry name" value="CARDIOLIPIN SYNTHASE"/>
    <property type="match status" value="1"/>
</dbReference>
<dbReference type="Pfam" id="PF13091">
    <property type="entry name" value="PLDc_2"/>
    <property type="match status" value="2"/>
</dbReference>
<keyword evidence="3 11" id="KW-0808">Transferase</keyword>
<feature type="transmembrane region" description="Helical" evidence="9">
    <location>
        <begin position="41"/>
        <end position="59"/>
    </location>
</feature>
<proteinExistence type="predicted"/>
<feature type="domain" description="PLD phosphodiesterase" evidence="10">
    <location>
        <begin position="422"/>
        <end position="449"/>
    </location>
</feature>
<evidence type="ECO:0000256" key="3">
    <source>
        <dbReference type="ARBA" id="ARBA00022679"/>
    </source>
</evidence>
<dbReference type="EC" id="2.7.8.-" evidence="8"/>
<evidence type="ECO:0000313" key="12">
    <source>
        <dbReference type="Proteomes" id="UP000543642"/>
    </source>
</evidence>
<dbReference type="InterPro" id="IPR025202">
    <property type="entry name" value="PLD-like_dom"/>
</dbReference>
<keyword evidence="6 9" id="KW-1133">Transmembrane helix</keyword>
<dbReference type="AlphaFoldDB" id="A0A7W8H7R6"/>
<evidence type="ECO:0000256" key="2">
    <source>
        <dbReference type="ARBA" id="ARBA00022475"/>
    </source>
</evidence>
<accession>A0A7W8H7R6</accession>
<keyword evidence="2" id="KW-1003">Cell membrane</keyword>
<dbReference type="GO" id="GO:0032049">
    <property type="term" value="P:cardiolipin biosynthetic process"/>
    <property type="evidence" value="ECO:0007669"/>
    <property type="project" value="UniProtKB-UniRule"/>
</dbReference>
<dbReference type="EMBL" id="JACHFW010000001">
    <property type="protein sequence ID" value="MBB5263190.1"/>
    <property type="molecule type" value="Genomic_DNA"/>
</dbReference>
<evidence type="ECO:0000256" key="7">
    <source>
        <dbReference type="ARBA" id="ARBA00023136"/>
    </source>
</evidence>
<dbReference type="InterPro" id="IPR022924">
    <property type="entry name" value="Cardiolipin_synthase"/>
</dbReference>
<dbReference type="PROSITE" id="PS50035">
    <property type="entry name" value="PLD"/>
    <property type="match status" value="2"/>
</dbReference>
<dbReference type="Gene3D" id="3.30.870.10">
    <property type="entry name" value="Endonuclease Chain A"/>
    <property type="match status" value="2"/>
</dbReference>
<keyword evidence="12" id="KW-1185">Reference proteome</keyword>
<feature type="domain" description="PLD phosphodiesterase" evidence="10">
    <location>
        <begin position="244"/>
        <end position="271"/>
    </location>
</feature>
<evidence type="ECO:0000256" key="1">
    <source>
        <dbReference type="ARBA" id="ARBA00004236"/>
    </source>
</evidence>
<reference evidence="11 12" key="1">
    <citation type="submission" date="2020-08" db="EMBL/GenBank/DDBJ databases">
        <title>Genomic Encyclopedia of Type Strains, Phase IV (KMG-IV): sequencing the most valuable type-strain genomes for metagenomic binning, comparative biology and taxonomic classification.</title>
        <authorList>
            <person name="Goeker M."/>
        </authorList>
    </citation>
    <scope>NUCLEOTIDE SEQUENCE [LARGE SCALE GENOMIC DNA]</scope>
    <source>
        <strain evidence="11 12">DSM 106146</strain>
    </source>
</reference>
<dbReference type="GO" id="GO:0008808">
    <property type="term" value="F:cardiolipin synthase activity"/>
    <property type="evidence" value="ECO:0007669"/>
    <property type="project" value="UniProtKB-UniRule"/>
</dbReference>
<dbReference type="Proteomes" id="UP000543642">
    <property type="component" value="Unassembled WGS sequence"/>
</dbReference>
<evidence type="ECO:0000256" key="4">
    <source>
        <dbReference type="ARBA" id="ARBA00022692"/>
    </source>
</evidence>
<evidence type="ECO:0000256" key="9">
    <source>
        <dbReference type="SAM" id="Phobius"/>
    </source>
</evidence>
<keyword evidence="4 9" id="KW-0812">Transmembrane</keyword>
<dbReference type="InterPro" id="IPR001736">
    <property type="entry name" value="PLipase_D/transphosphatidylase"/>
</dbReference>
<dbReference type="SMART" id="SM00155">
    <property type="entry name" value="PLDc"/>
    <property type="match status" value="2"/>
</dbReference>
<evidence type="ECO:0000256" key="5">
    <source>
        <dbReference type="ARBA" id="ARBA00022737"/>
    </source>
</evidence>
<evidence type="ECO:0000259" key="10">
    <source>
        <dbReference type="PROSITE" id="PS50035"/>
    </source>
</evidence>
<dbReference type="GO" id="GO:0005886">
    <property type="term" value="C:plasma membrane"/>
    <property type="evidence" value="ECO:0007669"/>
    <property type="project" value="UniProtKB-SubCell"/>
</dbReference>
<comment type="subcellular location">
    <subcellularLocation>
        <location evidence="1">Cell membrane</location>
    </subcellularLocation>
</comment>
<dbReference type="RefSeq" id="WP_183770643.1">
    <property type="nucleotide sequence ID" value="NZ_JACHFW010000001.1"/>
</dbReference>
<dbReference type="SUPFAM" id="SSF56024">
    <property type="entry name" value="Phospholipase D/nuclease"/>
    <property type="match status" value="2"/>
</dbReference>
<keyword evidence="5" id="KW-0677">Repeat</keyword>